<accession>A0AAV4V1V7</accession>
<sequence length="112" mass="13029">MDFLEFICTVLRCQSSKCAHSNMSFVKFFVHATLMMIAILSADHAQRKADQFRLSLYEYHHVNSAMEGRTIDSLLIRYLKLTAWGVFHNSKTFVFRVVAWIFTYATVLLQLS</sequence>
<gene>
    <name evidence="2" type="ORF">CEXT_237281</name>
</gene>
<keyword evidence="3" id="KW-1185">Reference proteome</keyword>
<dbReference type="EMBL" id="BPLR01013772">
    <property type="protein sequence ID" value="GIY63679.1"/>
    <property type="molecule type" value="Genomic_DNA"/>
</dbReference>
<protein>
    <recommendedName>
        <fullName evidence="4">Gustatory receptor</fullName>
    </recommendedName>
</protein>
<organism evidence="2 3">
    <name type="scientific">Caerostris extrusa</name>
    <name type="common">Bark spider</name>
    <name type="synonym">Caerostris bankana</name>
    <dbReference type="NCBI Taxonomy" id="172846"/>
    <lineage>
        <taxon>Eukaryota</taxon>
        <taxon>Metazoa</taxon>
        <taxon>Ecdysozoa</taxon>
        <taxon>Arthropoda</taxon>
        <taxon>Chelicerata</taxon>
        <taxon>Arachnida</taxon>
        <taxon>Araneae</taxon>
        <taxon>Araneomorphae</taxon>
        <taxon>Entelegynae</taxon>
        <taxon>Araneoidea</taxon>
        <taxon>Araneidae</taxon>
        <taxon>Caerostris</taxon>
    </lineage>
</organism>
<keyword evidence="1" id="KW-1133">Transmembrane helix</keyword>
<proteinExistence type="predicted"/>
<evidence type="ECO:0008006" key="4">
    <source>
        <dbReference type="Google" id="ProtNLM"/>
    </source>
</evidence>
<keyword evidence="1" id="KW-0472">Membrane</keyword>
<dbReference type="Proteomes" id="UP001054945">
    <property type="component" value="Unassembled WGS sequence"/>
</dbReference>
<comment type="caution">
    <text evidence="2">The sequence shown here is derived from an EMBL/GenBank/DDBJ whole genome shotgun (WGS) entry which is preliminary data.</text>
</comment>
<evidence type="ECO:0000256" key="1">
    <source>
        <dbReference type="SAM" id="Phobius"/>
    </source>
</evidence>
<name>A0AAV4V1V7_CAEEX</name>
<feature type="transmembrane region" description="Helical" evidence="1">
    <location>
        <begin position="93"/>
        <end position="111"/>
    </location>
</feature>
<feature type="transmembrane region" description="Helical" evidence="1">
    <location>
        <begin position="25"/>
        <end position="45"/>
    </location>
</feature>
<evidence type="ECO:0000313" key="3">
    <source>
        <dbReference type="Proteomes" id="UP001054945"/>
    </source>
</evidence>
<reference evidence="2 3" key="1">
    <citation type="submission" date="2021-06" db="EMBL/GenBank/DDBJ databases">
        <title>Caerostris extrusa draft genome.</title>
        <authorList>
            <person name="Kono N."/>
            <person name="Arakawa K."/>
        </authorList>
    </citation>
    <scope>NUCLEOTIDE SEQUENCE [LARGE SCALE GENOMIC DNA]</scope>
</reference>
<keyword evidence="1" id="KW-0812">Transmembrane</keyword>
<dbReference type="AlphaFoldDB" id="A0AAV4V1V7"/>
<evidence type="ECO:0000313" key="2">
    <source>
        <dbReference type="EMBL" id="GIY63679.1"/>
    </source>
</evidence>